<organism evidence="2 3">
    <name type="scientific">Diversispora epigaea</name>
    <dbReference type="NCBI Taxonomy" id="1348612"/>
    <lineage>
        <taxon>Eukaryota</taxon>
        <taxon>Fungi</taxon>
        <taxon>Fungi incertae sedis</taxon>
        <taxon>Mucoromycota</taxon>
        <taxon>Glomeromycotina</taxon>
        <taxon>Glomeromycetes</taxon>
        <taxon>Diversisporales</taxon>
        <taxon>Diversisporaceae</taxon>
        <taxon>Diversispora</taxon>
    </lineage>
</organism>
<dbReference type="InterPro" id="IPR011009">
    <property type="entry name" value="Kinase-like_dom_sf"/>
</dbReference>
<evidence type="ECO:0000259" key="1">
    <source>
        <dbReference type="PROSITE" id="PS50011"/>
    </source>
</evidence>
<name>A0A397GQ40_9GLOM</name>
<dbReference type="AlphaFoldDB" id="A0A397GQ40"/>
<sequence length="581" mass="66859">MEQSTTTNNLNKILISDKPVTEKIHKVDYGKYGICKECGNKNIYYNWCSQCNSQRLQLNFGNWTSGNKVVDAIIQESQSNCTTCYFIEWIPYSKFKDIKYIAKGGFGKIYSAFWKEGYIEKWNVQQKQWERRGDRKVALKSLNNSQNITAEFLSELKNLLKCNETMIVQCYGITLDPETKNYMFVMWFMEGGNLRNYLKSNFSELSWLNKLINLVWISSGLYHMHYETNLIHQDFHIGNILSNNHGKCMITDLGLSKPADETGISKDGKQKLKNLLKCNETMIVQCYGITLDPETKNYMFVMWFMEGGNLRNYLKSNFSELSWLNKLINLVWISSGLYHMHYETNLIHQDFHIGNILSNNHGKCMITDLGLSKPADETGISKDGKQKVFGVIPYIAPEVLSGDDNYSKAADIYGFAMIMFEILTGIPPFHNIPHDKDLALKICNGYRPKIPSNIAIPQLLVDIMKRCWDAKSEQRPTALELRNDFESYAKNVRREAKESEIYKQIEECDGLNLTNPNPMDNNNTTSSTSYEIHPSAIYTSRGFNFKNLPKPKNLNENDDKNTNELITNDCLITKDCSIEIP</sequence>
<reference evidence="2 3" key="1">
    <citation type="submission" date="2018-08" db="EMBL/GenBank/DDBJ databases">
        <title>Genome and evolution of the arbuscular mycorrhizal fungus Diversispora epigaea (formerly Glomus versiforme) and its bacterial endosymbionts.</title>
        <authorList>
            <person name="Sun X."/>
            <person name="Fei Z."/>
            <person name="Harrison M."/>
        </authorList>
    </citation>
    <scope>NUCLEOTIDE SEQUENCE [LARGE SCALE GENOMIC DNA]</scope>
    <source>
        <strain evidence="2 3">IT104</strain>
    </source>
</reference>
<accession>A0A397GQ40</accession>
<dbReference type="InterPro" id="IPR051681">
    <property type="entry name" value="Ser/Thr_Kinases-Pseudokinases"/>
</dbReference>
<dbReference type="GO" id="GO:0004674">
    <property type="term" value="F:protein serine/threonine kinase activity"/>
    <property type="evidence" value="ECO:0007669"/>
    <property type="project" value="TreeGrafter"/>
</dbReference>
<dbReference type="OrthoDB" id="5987198at2759"/>
<dbReference type="EMBL" id="PQFF01000394">
    <property type="protein sequence ID" value="RHZ53142.1"/>
    <property type="molecule type" value="Genomic_DNA"/>
</dbReference>
<feature type="domain" description="Protein kinase" evidence="1">
    <location>
        <begin position="95"/>
        <end position="489"/>
    </location>
</feature>
<dbReference type="Pfam" id="PF07714">
    <property type="entry name" value="PK_Tyr_Ser-Thr"/>
    <property type="match status" value="2"/>
</dbReference>
<dbReference type="InterPro" id="IPR001245">
    <property type="entry name" value="Ser-Thr/Tyr_kinase_cat_dom"/>
</dbReference>
<evidence type="ECO:0000313" key="2">
    <source>
        <dbReference type="EMBL" id="RHZ53142.1"/>
    </source>
</evidence>
<protein>
    <recommendedName>
        <fullName evidence="1">Protein kinase domain-containing protein</fullName>
    </recommendedName>
</protein>
<dbReference type="PROSITE" id="PS50011">
    <property type="entry name" value="PROTEIN_KINASE_DOM"/>
    <property type="match status" value="1"/>
</dbReference>
<keyword evidence="3" id="KW-1185">Reference proteome</keyword>
<dbReference type="CDD" id="cd00180">
    <property type="entry name" value="PKc"/>
    <property type="match status" value="1"/>
</dbReference>
<dbReference type="InterPro" id="IPR000719">
    <property type="entry name" value="Prot_kinase_dom"/>
</dbReference>
<dbReference type="Gene3D" id="1.10.510.10">
    <property type="entry name" value="Transferase(Phosphotransferase) domain 1"/>
    <property type="match status" value="2"/>
</dbReference>
<proteinExistence type="predicted"/>
<dbReference type="GO" id="GO:0005524">
    <property type="term" value="F:ATP binding"/>
    <property type="evidence" value="ECO:0007669"/>
    <property type="project" value="UniProtKB-KW"/>
</dbReference>
<dbReference type="SUPFAM" id="SSF56112">
    <property type="entry name" value="Protein kinase-like (PK-like)"/>
    <property type="match status" value="2"/>
</dbReference>
<comment type="caution">
    <text evidence="2">The sequence shown here is derived from an EMBL/GenBank/DDBJ whole genome shotgun (WGS) entry which is preliminary data.</text>
</comment>
<evidence type="ECO:0000313" key="3">
    <source>
        <dbReference type="Proteomes" id="UP000266861"/>
    </source>
</evidence>
<gene>
    <name evidence="2" type="ORF">Glove_450g34</name>
</gene>
<dbReference type="STRING" id="1348612.A0A397GQ40"/>
<dbReference type="Proteomes" id="UP000266861">
    <property type="component" value="Unassembled WGS sequence"/>
</dbReference>
<dbReference type="PANTHER" id="PTHR44329">
    <property type="entry name" value="SERINE/THREONINE-PROTEIN KINASE TNNI3K-RELATED"/>
    <property type="match status" value="1"/>
</dbReference>